<evidence type="ECO:0000259" key="5">
    <source>
        <dbReference type="Pfam" id="PF09084"/>
    </source>
</evidence>
<dbReference type="PANTHER" id="PTHR30024">
    <property type="entry name" value="ALIPHATIC SULFONATES-BINDING PROTEIN-RELATED"/>
    <property type="match status" value="1"/>
</dbReference>
<dbReference type="EMBL" id="JAVDXO010000001">
    <property type="protein sequence ID" value="MDR7304823.1"/>
    <property type="molecule type" value="Genomic_DNA"/>
</dbReference>
<feature type="domain" description="SsuA/THI5-like" evidence="5">
    <location>
        <begin position="41"/>
        <end position="248"/>
    </location>
</feature>
<reference evidence="6 7" key="1">
    <citation type="submission" date="2023-07" db="EMBL/GenBank/DDBJ databases">
        <title>Sorghum-associated microbial communities from plants grown in Nebraska, USA.</title>
        <authorList>
            <person name="Schachtman D."/>
        </authorList>
    </citation>
    <scope>NUCLEOTIDE SEQUENCE [LARGE SCALE GENOMIC DNA]</scope>
    <source>
        <strain evidence="6 7">BE308</strain>
    </source>
</reference>
<protein>
    <submittedName>
        <fullName evidence="6">NitT/TauT family transport system substrate-binding protein</fullName>
    </submittedName>
</protein>
<feature type="chain" id="PRO_5045410392" evidence="4">
    <location>
        <begin position="27"/>
        <end position="327"/>
    </location>
</feature>
<feature type="signal peptide" evidence="4">
    <location>
        <begin position="1"/>
        <end position="26"/>
    </location>
</feature>
<evidence type="ECO:0000313" key="7">
    <source>
        <dbReference type="Proteomes" id="UP001268089"/>
    </source>
</evidence>
<evidence type="ECO:0000313" key="6">
    <source>
        <dbReference type="EMBL" id="MDR7304823.1"/>
    </source>
</evidence>
<dbReference type="PANTHER" id="PTHR30024:SF47">
    <property type="entry name" value="TAURINE-BINDING PERIPLASMIC PROTEIN"/>
    <property type="match status" value="1"/>
</dbReference>
<dbReference type="Gene3D" id="3.40.190.10">
    <property type="entry name" value="Periplasmic binding protein-like II"/>
    <property type="match status" value="2"/>
</dbReference>
<evidence type="ECO:0000256" key="1">
    <source>
        <dbReference type="ARBA" id="ARBA00004418"/>
    </source>
</evidence>
<keyword evidence="3 4" id="KW-0732">Signal</keyword>
<dbReference type="SUPFAM" id="SSF53850">
    <property type="entry name" value="Periplasmic binding protein-like II"/>
    <property type="match status" value="1"/>
</dbReference>
<dbReference type="Pfam" id="PF09084">
    <property type="entry name" value="NMT1"/>
    <property type="match status" value="1"/>
</dbReference>
<dbReference type="InterPro" id="IPR015168">
    <property type="entry name" value="SsuA/THI5"/>
</dbReference>
<evidence type="ECO:0000256" key="3">
    <source>
        <dbReference type="ARBA" id="ARBA00022729"/>
    </source>
</evidence>
<comment type="caution">
    <text evidence="6">The sequence shown here is derived from an EMBL/GenBank/DDBJ whole genome shotgun (WGS) entry which is preliminary data.</text>
</comment>
<evidence type="ECO:0000256" key="2">
    <source>
        <dbReference type="ARBA" id="ARBA00010742"/>
    </source>
</evidence>
<proteinExistence type="inferred from homology"/>
<organism evidence="6 7">
    <name type="scientific">Rhodoferax saidenbachensis</name>
    <dbReference type="NCBI Taxonomy" id="1484693"/>
    <lineage>
        <taxon>Bacteria</taxon>
        <taxon>Pseudomonadati</taxon>
        <taxon>Pseudomonadota</taxon>
        <taxon>Betaproteobacteria</taxon>
        <taxon>Burkholderiales</taxon>
        <taxon>Comamonadaceae</taxon>
        <taxon>Rhodoferax</taxon>
    </lineage>
</organism>
<name>A0ABU1ZH65_9BURK</name>
<gene>
    <name evidence="6" type="ORF">J2X15_000089</name>
</gene>
<comment type="subcellular location">
    <subcellularLocation>
        <location evidence="1">Periplasm</location>
    </subcellularLocation>
</comment>
<evidence type="ECO:0000256" key="4">
    <source>
        <dbReference type="SAM" id="SignalP"/>
    </source>
</evidence>
<comment type="similarity">
    <text evidence="2">Belongs to the bacterial solute-binding protein SsuA/TauA family.</text>
</comment>
<dbReference type="Proteomes" id="UP001268089">
    <property type="component" value="Unassembled WGS sequence"/>
</dbReference>
<accession>A0ABU1ZH65</accession>
<dbReference type="RefSeq" id="WP_310338304.1">
    <property type="nucleotide sequence ID" value="NZ_JAVDXO010000001.1"/>
</dbReference>
<sequence>MTHWTAPRIRSLLALGVAWAFGCALAAPLNLAVSNGPVSLLVYAAEGQGFFKHEGLSLNLVECSSGRSCLKLLTDGTVDLATAADVVVALNSFTRPDLAVLGTVSASSHQIKLIARRSAGIATPEQVRGKRLATVQGTSAQYFLDSWLLFHGIEGRMVHHVYLPPDELGLVLQLKDVDAVAIWEPLASQAMKLLGDDALALPNPRVYTQHFNLISTRSTIAARRTDLVKVLHALARAHQFIREQPDAAAQLLARRLGIDTATATAQMKEQDYRLRLDQSLVSTLSSQLRWAVREGHAKPDAELPNPLRLIEATLLREAAPSAVDAIK</sequence>
<keyword evidence="7" id="KW-1185">Reference proteome</keyword>